<dbReference type="InterPro" id="IPR036390">
    <property type="entry name" value="WH_DNA-bd_sf"/>
</dbReference>
<dbReference type="PATRIC" id="fig|1682.24.peg.840"/>
<sequence length="473" mass="53470">MTPDELKSKIVQGEGVSQEFKRCGSFPESDTFETICSFANRQGGSIFLGVSDDGEIRGVNRRIVRDIERNIANVTCNPNVFDPAPAFESERIDTGEELVLRIWVPAGPSVYRYKNVVYDRRADADIRVRDDSQISLMYLRKQSIYSERRIYPYVTVEDLRQDLIERTYDLIRLRDPNHPWLALDCDHMLRAAKLYSRDRQTGEQGLTLASVLLLGTDEVIGDVCPAYKTDALVRRRNVDRYDDRLTVSTNLLDAYDQLTAFAHAQMPDTFILENDIRVSARNIICRELISNLLIHREYTNPFIARLVIDNDGIRTENASRALFEGRVTLDDFNPMPKNPIIAGFFTQIGRADDLGSGTRNIYRYSRLYSGKEPVLEDGDVFKAFVPVPNGASGIGHTESVLSRRVQVDVAQSVDTVDETIARLLAEHGTVSSAEVAQEAQVTVRTALRHLTKLTQSGLICAEGENRNRRYRLA</sequence>
<feature type="domain" description="Schlafen AlbA-2" evidence="1">
    <location>
        <begin position="18"/>
        <end position="125"/>
    </location>
</feature>
<dbReference type="EMBL" id="CP010411">
    <property type="protein sequence ID" value="ALE08922.1"/>
    <property type="molecule type" value="Genomic_DNA"/>
</dbReference>
<dbReference type="Proteomes" id="UP000663618">
    <property type="component" value="Chromosome"/>
</dbReference>
<dbReference type="Gene3D" id="3.30.565.60">
    <property type="match status" value="1"/>
</dbReference>
<proteinExistence type="predicted"/>
<dbReference type="Gene3D" id="1.10.10.10">
    <property type="entry name" value="Winged helix-like DNA-binding domain superfamily/Winged helix DNA-binding domain"/>
    <property type="match status" value="1"/>
</dbReference>
<dbReference type="InterPro" id="IPR038475">
    <property type="entry name" value="RecG_C_sf"/>
</dbReference>
<dbReference type="InterPro" id="IPR011991">
    <property type="entry name" value="ArsR-like_HTH"/>
</dbReference>
<organism evidence="2 4">
    <name type="scientific">Bifidobacterium longum subsp. infantis</name>
    <dbReference type="NCBI Taxonomy" id="1682"/>
    <lineage>
        <taxon>Bacteria</taxon>
        <taxon>Bacillati</taxon>
        <taxon>Actinomycetota</taxon>
        <taxon>Actinomycetes</taxon>
        <taxon>Bifidobacteriales</taxon>
        <taxon>Bifidobacteriaceae</taxon>
        <taxon>Bifidobacterium</taxon>
    </lineage>
</organism>
<accession>A0A0M4M2G0</accession>
<dbReference type="PANTHER" id="PTHR30595:SF6">
    <property type="entry name" value="SCHLAFEN ALBA-2 DOMAIN-CONTAINING PROTEIN"/>
    <property type="match status" value="1"/>
</dbReference>
<reference evidence="2 4" key="1">
    <citation type="submission" date="2014-12" db="EMBL/GenBank/DDBJ databases">
        <title>Complete genome sequence of Bifidobacterium longum subsp. infantis BT1.</title>
        <authorList>
            <person name="Kim J.F."/>
            <person name="Kwak M.-J."/>
        </authorList>
    </citation>
    <scope>NUCLEOTIDE SEQUENCE [LARGE SCALE GENOMIC DNA]</scope>
    <source>
        <strain evidence="2 4">BT1</strain>
    </source>
</reference>
<dbReference type="CDD" id="cd00090">
    <property type="entry name" value="HTH_ARSR"/>
    <property type="match status" value="1"/>
</dbReference>
<name>A0A0M4M2G0_BIFLI</name>
<gene>
    <name evidence="3" type="ORF">BLI009_03405</name>
    <name evidence="2" type="ORF">RY67_869</name>
</gene>
<reference evidence="3" key="2">
    <citation type="submission" date="2021-03" db="EMBL/GenBank/DDBJ databases">
        <title>Genome sequencing of Bifidobacterium longum subsp. infantis JCM 7009.</title>
        <authorList>
            <person name="Kim J."/>
        </authorList>
    </citation>
    <scope>NUCLEOTIDE SEQUENCE</scope>
    <source>
        <strain evidence="3">JCM 7009</strain>
    </source>
</reference>
<dbReference type="EMBL" id="CP071248">
    <property type="protein sequence ID" value="QSP98195.1"/>
    <property type="molecule type" value="Genomic_DNA"/>
</dbReference>
<dbReference type="RefSeq" id="WP_081292147.1">
    <property type="nucleotide sequence ID" value="NZ_BCYF01000056.1"/>
</dbReference>
<dbReference type="InterPro" id="IPR036388">
    <property type="entry name" value="WH-like_DNA-bd_sf"/>
</dbReference>
<dbReference type="SUPFAM" id="SSF46785">
    <property type="entry name" value="Winged helix' DNA-binding domain"/>
    <property type="match status" value="1"/>
</dbReference>
<dbReference type="AlphaFoldDB" id="A0A0M4M2G0"/>
<evidence type="ECO:0000259" key="1">
    <source>
        <dbReference type="Pfam" id="PF04326"/>
    </source>
</evidence>
<dbReference type="Gene3D" id="3.30.950.30">
    <property type="entry name" value="Schlafen, AAA domain"/>
    <property type="match status" value="1"/>
</dbReference>
<protein>
    <submittedName>
        <fullName evidence="3">DNA binding domain-containing protein</fullName>
    </submittedName>
    <submittedName>
        <fullName evidence="2">Putative transcriptional regulator</fullName>
    </submittedName>
</protein>
<dbReference type="Proteomes" id="UP000067206">
    <property type="component" value="Chromosome"/>
</dbReference>
<dbReference type="InterPro" id="IPR007421">
    <property type="entry name" value="Schlafen_AlbA_2_dom"/>
</dbReference>
<evidence type="ECO:0000313" key="3">
    <source>
        <dbReference type="EMBL" id="QSP98195.1"/>
    </source>
</evidence>
<dbReference type="InterPro" id="IPR038461">
    <property type="entry name" value="Schlafen_AlbA_2_dom_sf"/>
</dbReference>
<dbReference type="PANTHER" id="PTHR30595">
    <property type="entry name" value="GLPR-RELATED TRANSCRIPTIONAL REPRESSOR"/>
    <property type="match status" value="1"/>
</dbReference>
<evidence type="ECO:0000313" key="4">
    <source>
        <dbReference type="Proteomes" id="UP000067206"/>
    </source>
</evidence>
<evidence type="ECO:0000313" key="2">
    <source>
        <dbReference type="EMBL" id="ALE08922.1"/>
    </source>
</evidence>
<dbReference type="Pfam" id="PF04326">
    <property type="entry name" value="SLFN_AlbA_2"/>
    <property type="match status" value="1"/>
</dbReference>